<organism evidence="2 3">
    <name type="scientific">Paecilomyces lecythidis</name>
    <dbReference type="NCBI Taxonomy" id="3004212"/>
    <lineage>
        <taxon>Eukaryota</taxon>
        <taxon>Fungi</taxon>
        <taxon>Dikarya</taxon>
        <taxon>Ascomycota</taxon>
        <taxon>Pezizomycotina</taxon>
        <taxon>Eurotiomycetes</taxon>
        <taxon>Eurotiomycetidae</taxon>
        <taxon>Eurotiales</taxon>
        <taxon>Thermoascaceae</taxon>
        <taxon>Paecilomyces</taxon>
    </lineage>
</organism>
<sequence>MAIILAAANGKHADQWPARNTMFQPAVVLSVLSTITNALLLFAYQDAAVVAWWIKMLRGMTITESHRSWQYAGSLWKSVAALCSFNTVAFACLAMGLVVVDGPLVQRALQISPKQISSQTNFSVSFSQAPFPDGYSGVYMTRSPSVSALKSQFIPVVRGYVQRSPIALPTTTCRSKCRGSVVGPGFDYDCQTKHEPYSLEPRPGNEYNVGYARVNFMTSFTGFSNTIDVDTKYKDTPGTNGSYTTKSCKLRFGRVNYDISISNTSMVTLHPRRGNVNETIEILDMYRETSGLGEFGSALGGIAYAANTIYGSNVSLYFTGTFAIEGKGPLASVYLNTTDAELGSTNMTWLDPTEDILDAIRELSFRAAVSLSNSTTLQGVRGIEDGLTAIYGVHGSYLAGAIAAIIVGVAAICVLFWGWWRLGRSVSMSPIEIARAFGAPIVQTEDSNADLNDVLKELGSRKIRYGVQTDQYESARDIFESNGGVTGRLQIGEDKMCFPPVPGRTYTYSSESLGYQ</sequence>
<name>A0ABR3XNH2_9EURO</name>
<dbReference type="Pfam" id="PF11374">
    <property type="entry name" value="DUF3176"/>
    <property type="match status" value="1"/>
</dbReference>
<reference evidence="2 3" key="1">
    <citation type="journal article" date="2024" name="IMA Fungus">
        <title>IMA Genome - F19 : A genome assembly and annotation guide to empower mycologists, including annotated draft genome sequences of Ceratocystis pirilliformis, Diaporthe australafricana, Fusarium ophioides, Paecilomyces lecythidis, and Sporothrix stenoceras.</title>
        <authorList>
            <person name="Aylward J."/>
            <person name="Wilson A.M."/>
            <person name="Visagie C.M."/>
            <person name="Spraker J."/>
            <person name="Barnes I."/>
            <person name="Buitendag C."/>
            <person name="Ceriani C."/>
            <person name="Del Mar Angel L."/>
            <person name="du Plessis D."/>
            <person name="Fuchs T."/>
            <person name="Gasser K."/>
            <person name="Kramer D."/>
            <person name="Li W."/>
            <person name="Munsamy K."/>
            <person name="Piso A."/>
            <person name="Price J.L."/>
            <person name="Sonnekus B."/>
            <person name="Thomas C."/>
            <person name="van der Nest A."/>
            <person name="van Dijk A."/>
            <person name="van Heerden A."/>
            <person name="van Vuuren N."/>
            <person name="Yilmaz N."/>
            <person name="Duong T.A."/>
            <person name="van der Merwe N.A."/>
            <person name="Wingfield M.J."/>
            <person name="Wingfield B.D."/>
        </authorList>
    </citation>
    <scope>NUCLEOTIDE SEQUENCE [LARGE SCALE GENOMIC DNA]</scope>
    <source>
        <strain evidence="2 3">CMW 18167</strain>
    </source>
</reference>
<accession>A0ABR3XNH2</accession>
<dbReference type="PANTHER" id="PTHR37576">
    <property type="entry name" value="DEFECT AT LOW TEMPERATURE PROTEIN 1"/>
    <property type="match status" value="1"/>
</dbReference>
<protein>
    <submittedName>
        <fullName evidence="2">Uncharacterized protein</fullName>
    </submittedName>
</protein>
<feature type="transmembrane region" description="Helical" evidence="1">
    <location>
        <begin position="75"/>
        <end position="100"/>
    </location>
</feature>
<dbReference type="PANTHER" id="PTHR37576:SF2">
    <property type="entry name" value="DEFECT AT LOW TEMPERATURE PROTEIN 1"/>
    <property type="match status" value="1"/>
</dbReference>
<evidence type="ECO:0000313" key="2">
    <source>
        <dbReference type="EMBL" id="KAL1877310.1"/>
    </source>
</evidence>
<comment type="caution">
    <text evidence="2">The sequence shown here is derived from an EMBL/GenBank/DDBJ whole genome shotgun (WGS) entry which is preliminary data.</text>
</comment>
<dbReference type="Proteomes" id="UP001583193">
    <property type="component" value="Unassembled WGS sequence"/>
</dbReference>
<keyword evidence="1" id="KW-1133">Transmembrane helix</keyword>
<dbReference type="EMBL" id="JAVDPF010000014">
    <property type="protein sequence ID" value="KAL1877310.1"/>
    <property type="molecule type" value="Genomic_DNA"/>
</dbReference>
<evidence type="ECO:0000313" key="3">
    <source>
        <dbReference type="Proteomes" id="UP001583193"/>
    </source>
</evidence>
<feature type="transmembrane region" description="Helical" evidence="1">
    <location>
        <begin position="397"/>
        <end position="420"/>
    </location>
</feature>
<keyword evidence="1" id="KW-0812">Transmembrane</keyword>
<gene>
    <name evidence="2" type="ORF">Plec18167_005000</name>
</gene>
<proteinExistence type="predicted"/>
<keyword evidence="3" id="KW-1185">Reference proteome</keyword>
<keyword evidence="1" id="KW-0472">Membrane</keyword>
<dbReference type="InterPro" id="IPR021514">
    <property type="entry name" value="DUF3176"/>
</dbReference>
<feature type="transmembrane region" description="Helical" evidence="1">
    <location>
        <begin position="26"/>
        <end position="54"/>
    </location>
</feature>
<evidence type="ECO:0000256" key="1">
    <source>
        <dbReference type="SAM" id="Phobius"/>
    </source>
</evidence>